<dbReference type="Pfam" id="PF02771">
    <property type="entry name" value="Acyl-CoA_dh_N"/>
    <property type="match status" value="1"/>
</dbReference>
<evidence type="ECO:0000259" key="13">
    <source>
        <dbReference type="Pfam" id="PF02771"/>
    </source>
</evidence>
<organism evidence="14">
    <name type="scientific">Paraconexibacter sp. AEG42_29</name>
    <dbReference type="NCBI Taxonomy" id="2997339"/>
    <lineage>
        <taxon>Bacteria</taxon>
        <taxon>Bacillati</taxon>
        <taxon>Actinomycetota</taxon>
        <taxon>Thermoleophilia</taxon>
        <taxon>Solirubrobacterales</taxon>
        <taxon>Paraconexibacteraceae</taxon>
        <taxon>Paraconexibacter</taxon>
    </lineage>
</organism>
<keyword evidence="6 10" id="KW-0560">Oxidoreductase</keyword>
<dbReference type="SUPFAM" id="SSF47203">
    <property type="entry name" value="Acyl-CoA dehydrogenase C-terminal domain-like"/>
    <property type="match status" value="1"/>
</dbReference>
<evidence type="ECO:0000256" key="7">
    <source>
        <dbReference type="ARBA" id="ARBA00037085"/>
    </source>
</evidence>
<comment type="cofactor">
    <cofactor evidence="1 10">
        <name>FAD</name>
        <dbReference type="ChEBI" id="CHEBI:57692"/>
    </cofactor>
</comment>
<dbReference type="GO" id="GO:0050660">
    <property type="term" value="F:flavin adenine dinucleotide binding"/>
    <property type="evidence" value="ECO:0007669"/>
    <property type="project" value="InterPro"/>
</dbReference>
<feature type="domain" description="Acyl-CoA dehydrogenase/oxidase N-terminal" evidence="13">
    <location>
        <begin position="7"/>
        <end position="119"/>
    </location>
</feature>
<dbReference type="InterPro" id="IPR046373">
    <property type="entry name" value="Acyl-CoA_Oxase/DH_mid-dom_sf"/>
</dbReference>
<dbReference type="InterPro" id="IPR050741">
    <property type="entry name" value="Acyl-CoA_dehydrogenase"/>
</dbReference>
<sequence length="378" mass="40769">MRRTVYTPEHEAFRVSVRRFFETEVVPEYLSWEATGTPPRWFWKRCGELGILGIGVPDAYGGKPGATFKHSAIVTEEAQRLGLTLGGLRVQTDICMPYFLEYGTAEQHEAWLPRLTSGDAVCALAMSEPAAGSDMKAMATRARRDGDYYVVDGGKTFITNGLSADLVVLAVKTDPEAGRRGISLLVVEAASDGFERGRKLEKIGLRTQDLSELFFTDMVVPASSRLGDEGRGFEYMTNNLAQERLSIALNAQAAAVAALDQTVAAVQRRTQDEGAPDQATKFALAGCHADVAAGQALADRALDAHEQRDLDPADAAAVKLFCTELQGTVADRCLQVLGAAAYNRVDPVGRAFADARVSRIYGGSTEIMKVIVAKAMGL</sequence>
<comment type="function">
    <text evidence="7">Catalyzes the dehydrogenation at the alpha-beta position of ACP-bound acyl chains. This results in the introduction of a double bond in the lipidic chain, which is further transferred to the epsilon-amino group of lysine residue in the mycobactin core by MbtK.</text>
</comment>
<comment type="pathway">
    <text evidence="2">Siderophore biosynthesis; mycobactin biosynthesis.</text>
</comment>
<protein>
    <recommendedName>
        <fullName evidence="8">Acyl-[acyl-carrier-protein] dehydrogenase MbtN</fullName>
    </recommendedName>
    <alternativeName>
        <fullName evidence="9">Mycobactin synthase protein N</fullName>
    </alternativeName>
</protein>
<dbReference type="PROSITE" id="PS00072">
    <property type="entry name" value="ACYL_COA_DH_1"/>
    <property type="match status" value="1"/>
</dbReference>
<dbReference type="GO" id="GO:0005737">
    <property type="term" value="C:cytoplasm"/>
    <property type="evidence" value="ECO:0007669"/>
    <property type="project" value="TreeGrafter"/>
</dbReference>
<name>A0AAU7B0F4_9ACTN</name>
<accession>A0AAU7B0F4</accession>
<dbReference type="Pfam" id="PF02770">
    <property type="entry name" value="Acyl-CoA_dh_M"/>
    <property type="match status" value="1"/>
</dbReference>
<dbReference type="Pfam" id="PF00441">
    <property type="entry name" value="Acyl-CoA_dh_1"/>
    <property type="match status" value="1"/>
</dbReference>
<dbReference type="PANTHER" id="PTHR48083:SF20">
    <property type="entry name" value="LONG-CHAIN SPECIFIC ACYL-COA DEHYDROGENASE, MITOCHONDRIAL"/>
    <property type="match status" value="1"/>
</dbReference>
<dbReference type="EMBL" id="CP114014">
    <property type="protein sequence ID" value="XAY07368.1"/>
    <property type="molecule type" value="Genomic_DNA"/>
</dbReference>
<dbReference type="InterPro" id="IPR006089">
    <property type="entry name" value="Acyl-CoA_DH_CS"/>
</dbReference>
<evidence type="ECO:0000256" key="3">
    <source>
        <dbReference type="ARBA" id="ARBA00009347"/>
    </source>
</evidence>
<feature type="domain" description="Acyl-CoA dehydrogenase/oxidase C-terminal" evidence="11">
    <location>
        <begin position="230"/>
        <end position="376"/>
    </location>
</feature>
<dbReference type="Gene3D" id="1.20.140.10">
    <property type="entry name" value="Butyryl-CoA Dehydrogenase, subunit A, domain 3"/>
    <property type="match status" value="1"/>
</dbReference>
<evidence type="ECO:0000256" key="2">
    <source>
        <dbReference type="ARBA" id="ARBA00005102"/>
    </source>
</evidence>
<evidence type="ECO:0000256" key="6">
    <source>
        <dbReference type="ARBA" id="ARBA00023002"/>
    </source>
</evidence>
<feature type="domain" description="Acyl-CoA oxidase/dehydrogenase middle" evidence="12">
    <location>
        <begin position="123"/>
        <end position="218"/>
    </location>
</feature>
<evidence type="ECO:0000256" key="10">
    <source>
        <dbReference type="RuleBase" id="RU362125"/>
    </source>
</evidence>
<reference evidence="14" key="1">
    <citation type="submission" date="2022-12" db="EMBL/GenBank/DDBJ databases">
        <title>Paraconexibacter alkalitolerans sp. nov. and Baekduia alba sp. nov., isolated from soil and emended description of the genera Paraconexibacter (Chun et al., 2020) and Baekduia (An et al., 2020).</title>
        <authorList>
            <person name="Vieira S."/>
            <person name="Huber K.J."/>
            <person name="Geppert A."/>
            <person name="Wolf J."/>
            <person name="Neumann-Schaal M."/>
            <person name="Muesken M."/>
            <person name="Overmann J."/>
        </authorList>
    </citation>
    <scope>NUCLEOTIDE SEQUENCE</scope>
    <source>
        <strain evidence="14">AEG42_29</strain>
    </source>
</reference>
<evidence type="ECO:0000313" key="14">
    <source>
        <dbReference type="EMBL" id="XAY07368.1"/>
    </source>
</evidence>
<keyword evidence="5 10" id="KW-0274">FAD</keyword>
<proteinExistence type="inferred from homology"/>
<dbReference type="InterPro" id="IPR036250">
    <property type="entry name" value="AcylCo_DH-like_C"/>
</dbReference>
<evidence type="ECO:0000256" key="9">
    <source>
        <dbReference type="ARBA" id="ARBA00042660"/>
    </source>
</evidence>
<dbReference type="InterPro" id="IPR006091">
    <property type="entry name" value="Acyl-CoA_Oxase/DH_mid-dom"/>
</dbReference>
<dbReference type="InterPro" id="IPR013786">
    <property type="entry name" value="AcylCoA_DH/ox_N"/>
</dbReference>
<evidence type="ECO:0000259" key="11">
    <source>
        <dbReference type="Pfam" id="PF00441"/>
    </source>
</evidence>
<gene>
    <name evidence="14" type="primary">mmgC_12</name>
    <name evidence="14" type="ORF">DSM112329_04249</name>
</gene>
<dbReference type="SUPFAM" id="SSF56645">
    <property type="entry name" value="Acyl-CoA dehydrogenase NM domain-like"/>
    <property type="match status" value="1"/>
</dbReference>
<dbReference type="KEGG" id="parq:DSM112329_04249"/>
<evidence type="ECO:0000256" key="4">
    <source>
        <dbReference type="ARBA" id="ARBA00022630"/>
    </source>
</evidence>
<dbReference type="Gene3D" id="1.10.540.10">
    <property type="entry name" value="Acyl-CoA dehydrogenase/oxidase, N-terminal domain"/>
    <property type="match status" value="1"/>
</dbReference>
<evidence type="ECO:0000256" key="1">
    <source>
        <dbReference type="ARBA" id="ARBA00001974"/>
    </source>
</evidence>
<dbReference type="PANTHER" id="PTHR48083">
    <property type="entry name" value="MEDIUM-CHAIN SPECIFIC ACYL-COA DEHYDROGENASE, MITOCHONDRIAL-RELATED"/>
    <property type="match status" value="1"/>
</dbReference>
<evidence type="ECO:0000256" key="8">
    <source>
        <dbReference type="ARBA" id="ARBA00040394"/>
    </source>
</evidence>
<dbReference type="AlphaFoldDB" id="A0AAU7B0F4"/>
<dbReference type="InterPro" id="IPR009100">
    <property type="entry name" value="AcylCoA_DH/oxidase_NM_dom_sf"/>
</dbReference>
<comment type="similarity">
    <text evidence="3 10">Belongs to the acyl-CoA dehydrogenase family.</text>
</comment>
<evidence type="ECO:0000256" key="5">
    <source>
        <dbReference type="ARBA" id="ARBA00022827"/>
    </source>
</evidence>
<dbReference type="FunFam" id="2.40.110.10:FF:000002">
    <property type="entry name" value="Acyl-CoA dehydrogenase fadE12"/>
    <property type="match status" value="1"/>
</dbReference>
<dbReference type="GO" id="GO:0003995">
    <property type="term" value="F:acyl-CoA dehydrogenase activity"/>
    <property type="evidence" value="ECO:0007669"/>
    <property type="project" value="InterPro"/>
</dbReference>
<keyword evidence="4 10" id="KW-0285">Flavoprotein</keyword>
<dbReference type="InterPro" id="IPR037069">
    <property type="entry name" value="AcylCoA_DH/ox_N_sf"/>
</dbReference>
<dbReference type="InterPro" id="IPR009075">
    <property type="entry name" value="AcylCo_DH/oxidase_C"/>
</dbReference>
<evidence type="ECO:0000259" key="12">
    <source>
        <dbReference type="Pfam" id="PF02770"/>
    </source>
</evidence>
<dbReference type="RefSeq" id="WP_354698563.1">
    <property type="nucleotide sequence ID" value="NZ_CP114014.1"/>
</dbReference>
<dbReference type="GO" id="GO:0033539">
    <property type="term" value="P:fatty acid beta-oxidation using acyl-CoA dehydrogenase"/>
    <property type="evidence" value="ECO:0007669"/>
    <property type="project" value="TreeGrafter"/>
</dbReference>
<dbReference type="Gene3D" id="2.40.110.10">
    <property type="entry name" value="Butyryl-CoA Dehydrogenase, subunit A, domain 2"/>
    <property type="match status" value="1"/>
</dbReference>